<dbReference type="EMBL" id="AJWY01010091">
    <property type="protein sequence ID" value="EKC56504.1"/>
    <property type="molecule type" value="Genomic_DNA"/>
</dbReference>
<dbReference type="PROSITE" id="PS50893">
    <property type="entry name" value="ABC_TRANSPORTER_2"/>
    <property type="match status" value="1"/>
</dbReference>
<protein>
    <submittedName>
        <fullName evidence="2">ABC transporter, permease/ATP-binding protein</fullName>
    </submittedName>
</protein>
<dbReference type="Pfam" id="PF00005">
    <property type="entry name" value="ABC_tran"/>
    <property type="match status" value="1"/>
</dbReference>
<evidence type="ECO:0000313" key="2">
    <source>
        <dbReference type="EMBL" id="EKC56504.1"/>
    </source>
</evidence>
<dbReference type="GO" id="GO:0005743">
    <property type="term" value="C:mitochondrial inner membrane"/>
    <property type="evidence" value="ECO:0007669"/>
    <property type="project" value="TreeGrafter"/>
</dbReference>
<dbReference type="SUPFAM" id="SSF52540">
    <property type="entry name" value="P-loop containing nucleoside triphosphate hydrolases"/>
    <property type="match status" value="1"/>
</dbReference>
<evidence type="ECO:0000259" key="1">
    <source>
        <dbReference type="PROSITE" id="PS50893"/>
    </source>
</evidence>
<dbReference type="InterPro" id="IPR027417">
    <property type="entry name" value="P-loop_NTPase"/>
</dbReference>
<keyword evidence="2" id="KW-0547">Nucleotide-binding</keyword>
<dbReference type="InterPro" id="IPR039421">
    <property type="entry name" value="Type_1_exporter"/>
</dbReference>
<name>K1SMA5_9ZZZZ</name>
<dbReference type="AlphaFoldDB" id="K1SMA5"/>
<dbReference type="GO" id="GO:0005524">
    <property type="term" value="F:ATP binding"/>
    <property type="evidence" value="ECO:0007669"/>
    <property type="project" value="UniProtKB-KW"/>
</dbReference>
<dbReference type="InterPro" id="IPR017871">
    <property type="entry name" value="ABC_transporter-like_CS"/>
</dbReference>
<dbReference type="Gene3D" id="3.40.50.300">
    <property type="entry name" value="P-loop containing nucleotide triphosphate hydrolases"/>
    <property type="match status" value="1"/>
</dbReference>
<dbReference type="GO" id="GO:0016887">
    <property type="term" value="F:ATP hydrolysis activity"/>
    <property type="evidence" value="ECO:0007669"/>
    <property type="project" value="InterPro"/>
</dbReference>
<reference evidence="2" key="1">
    <citation type="journal article" date="2013" name="Environ. Microbiol.">
        <title>Microbiota from the distal guts of lean and obese adolescents exhibit partial functional redundancy besides clear differences in community structure.</title>
        <authorList>
            <person name="Ferrer M."/>
            <person name="Ruiz A."/>
            <person name="Lanza F."/>
            <person name="Haange S.B."/>
            <person name="Oberbach A."/>
            <person name="Till H."/>
            <person name="Bargiela R."/>
            <person name="Campoy C."/>
            <person name="Segura M.T."/>
            <person name="Richter M."/>
            <person name="von Bergen M."/>
            <person name="Seifert J."/>
            <person name="Suarez A."/>
        </authorList>
    </citation>
    <scope>NUCLEOTIDE SEQUENCE</scope>
</reference>
<organism evidence="2">
    <name type="scientific">human gut metagenome</name>
    <dbReference type="NCBI Taxonomy" id="408170"/>
    <lineage>
        <taxon>unclassified sequences</taxon>
        <taxon>metagenomes</taxon>
        <taxon>organismal metagenomes</taxon>
    </lineage>
</organism>
<gene>
    <name evidence="2" type="ORF">LEA_14804</name>
</gene>
<keyword evidence="2" id="KW-0067">ATP-binding</keyword>
<feature type="non-terminal residue" evidence="2">
    <location>
        <position position="1"/>
    </location>
</feature>
<dbReference type="PANTHER" id="PTHR43394:SF1">
    <property type="entry name" value="ATP-BINDING CASSETTE SUB-FAMILY B MEMBER 10, MITOCHONDRIAL"/>
    <property type="match status" value="1"/>
</dbReference>
<dbReference type="GO" id="GO:0015421">
    <property type="term" value="F:ABC-type oligopeptide transporter activity"/>
    <property type="evidence" value="ECO:0007669"/>
    <property type="project" value="TreeGrafter"/>
</dbReference>
<sequence>FDVLRKNIGVVSQETYLFMGTVADNIRYARPDATMEEVIQAAKSANAHDFIMKLPEGYDTVTGSGGVSLSGGEKQRISIARALIQKPNILILDEATAAMDTATERKIQSAIDNLKSGRTIIAIAHRLSTLRDADKLYVIEHGEVKESGTHDELIRTNGKYFELYKLQSESLRSVGLD</sequence>
<dbReference type="GO" id="GO:0090374">
    <property type="term" value="P:oligopeptide export from mitochondrion"/>
    <property type="evidence" value="ECO:0007669"/>
    <property type="project" value="TreeGrafter"/>
</dbReference>
<proteinExistence type="predicted"/>
<dbReference type="PANTHER" id="PTHR43394">
    <property type="entry name" value="ATP-DEPENDENT PERMEASE MDL1, MITOCHONDRIAL"/>
    <property type="match status" value="1"/>
</dbReference>
<dbReference type="PROSITE" id="PS00211">
    <property type="entry name" value="ABC_TRANSPORTER_1"/>
    <property type="match status" value="1"/>
</dbReference>
<accession>K1SMA5</accession>
<comment type="caution">
    <text evidence="2">The sequence shown here is derived from an EMBL/GenBank/DDBJ whole genome shotgun (WGS) entry which is preliminary data.</text>
</comment>
<dbReference type="InterPro" id="IPR003439">
    <property type="entry name" value="ABC_transporter-like_ATP-bd"/>
</dbReference>
<feature type="domain" description="ABC transporter" evidence="1">
    <location>
        <begin position="1"/>
        <end position="166"/>
    </location>
</feature>